<dbReference type="RefSeq" id="WP_006300906.1">
    <property type="nucleotide sequence ID" value="NZ_CM001022.1"/>
</dbReference>
<dbReference type="Proteomes" id="UP000005096">
    <property type="component" value="Chromosome"/>
</dbReference>
<dbReference type="AlphaFoldDB" id="E3CYS6"/>
<protein>
    <submittedName>
        <fullName evidence="5">Response regulator receiver protein</fullName>
    </submittedName>
</protein>
<dbReference type="PANTHER" id="PTHR44591:SF25">
    <property type="entry name" value="CHEMOTAXIS TWO-COMPONENT RESPONSE REGULATOR"/>
    <property type="match status" value="1"/>
</dbReference>
<gene>
    <name evidence="5" type="ORF">Apau_1280</name>
</gene>
<dbReference type="OrthoDB" id="3242at2"/>
<dbReference type="PROSITE" id="PS50110">
    <property type="entry name" value="RESPONSE_REGULATORY"/>
    <property type="match status" value="1"/>
</dbReference>
<dbReference type="eggNOG" id="COG3706">
    <property type="taxonomic scope" value="Bacteria"/>
</dbReference>
<evidence type="ECO:0000313" key="5">
    <source>
        <dbReference type="EMBL" id="EFQ23704.1"/>
    </source>
</evidence>
<dbReference type="CDD" id="cd00156">
    <property type="entry name" value="REC"/>
    <property type="match status" value="1"/>
</dbReference>
<dbReference type="SUPFAM" id="SSF52172">
    <property type="entry name" value="CheY-like"/>
    <property type="match status" value="1"/>
</dbReference>
<evidence type="ECO:0000259" key="4">
    <source>
        <dbReference type="PROSITE" id="PS50110"/>
    </source>
</evidence>
<dbReference type="InterPro" id="IPR011006">
    <property type="entry name" value="CheY-like_superfamily"/>
</dbReference>
<feature type="region of interest" description="Disordered" evidence="3">
    <location>
        <begin position="122"/>
        <end position="157"/>
    </location>
</feature>
<dbReference type="EMBL" id="CM001022">
    <property type="protein sequence ID" value="EFQ23704.1"/>
    <property type="molecule type" value="Genomic_DNA"/>
</dbReference>
<organism evidence="5 6">
    <name type="scientific">Aminomonas paucivorans DSM 12260</name>
    <dbReference type="NCBI Taxonomy" id="584708"/>
    <lineage>
        <taxon>Bacteria</taxon>
        <taxon>Thermotogati</taxon>
        <taxon>Synergistota</taxon>
        <taxon>Synergistia</taxon>
        <taxon>Synergistales</taxon>
        <taxon>Synergistaceae</taxon>
        <taxon>Aminomonas</taxon>
    </lineage>
</organism>
<dbReference type="Pfam" id="PF00072">
    <property type="entry name" value="Response_reg"/>
    <property type="match status" value="1"/>
</dbReference>
<dbReference type="STRING" id="584708.Apau_1280"/>
<sequence length="286" mass="31137">MTEPVPQGLLSLVFPENRSKVRIALDSFAKGAGLEAETFPDLTSLAMVLESRERLAVLFSLKDTPPQELEPFLQVLRNLPYGASCRVLAFDEEWEQMRVRLKARMAGCDDVLSLPPSTPQLEKALGFSSTTGPLPEAPEGSDLPTTPPGAGGTGTEASRQPILIADDAPVIRVGLKHILKEMDLPVLEADNGNEAYRLSLATPPRLLLTDLVMPGMDGFSLISRFRGTPSNAKTPIIVISSYGDRARLVKALRSGANDFIVKPFRPEVVKEKIRRHLGDEGTEQEA</sequence>
<keyword evidence="1 2" id="KW-0597">Phosphoprotein</keyword>
<feature type="domain" description="Response regulatory" evidence="4">
    <location>
        <begin position="161"/>
        <end position="277"/>
    </location>
</feature>
<reference evidence="5 6" key="1">
    <citation type="journal article" date="2010" name="Stand. Genomic Sci.">
        <title>Non-contiguous finished genome sequence of Aminomonas paucivorans type strain (GLU-3).</title>
        <authorList>
            <person name="Pitluck S."/>
            <person name="Yasawong M."/>
            <person name="Held B."/>
            <person name="Lapidus A."/>
            <person name="Nolan M."/>
            <person name="Copeland A."/>
            <person name="Lucas S."/>
            <person name="Del Rio T.G."/>
            <person name="Tice H."/>
            <person name="Cheng J.F."/>
            <person name="Chertkov O."/>
            <person name="Goodwin L."/>
            <person name="Tapia R."/>
            <person name="Han C."/>
            <person name="Liolios K."/>
            <person name="Ivanova N."/>
            <person name="Mavromatis K."/>
            <person name="Ovchinnikova G."/>
            <person name="Pati A."/>
            <person name="Chen A."/>
            <person name="Palaniappan K."/>
            <person name="Land M."/>
            <person name="Hauser L."/>
            <person name="Chang Y.J."/>
            <person name="Jeffries C.D."/>
            <person name="Pukall R."/>
            <person name="Spring S."/>
            <person name="Rohde M."/>
            <person name="Sikorski J."/>
            <person name="Goker M."/>
            <person name="Woyke T."/>
            <person name="Bristow J."/>
            <person name="Eisen J.A."/>
            <person name="Markowitz V."/>
            <person name="Hugenholtz P."/>
            <person name="Kyrpides N.C."/>
            <person name="Klenk H.P."/>
        </authorList>
    </citation>
    <scope>NUCLEOTIDE SEQUENCE [LARGE SCALE GENOMIC DNA]</scope>
    <source>
        <strain evidence="5 6">DSM 12260</strain>
    </source>
</reference>
<proteinExistence type="predicted"/>
<name>E3CYS6_9BACT</name>
<accession>E3CYS6</accession>
<dbReference type="PANTHER" id="PTHR44591">
    <property type="entry name" value="STRESS RESPONSE REGULATOR PROTEIN 1"/>
    <property type="match status" value="1"/>
</dbReference>
<evidence type="ECO:0000256" key="1">
    <source>
        <dbReference type="ARBA" id="ARBA00022553"/>
    </source>
</evidence>
<dbReference type="SMART" id="SM00448">
    <property type="entry name" value="REC"/>
    <property type="match status" value="1"/>
</dbReference>
<dbReference type="Gene3D" id="3.40.50.2300">
    <property type="match status" value="1"/>
</dbReference>
<dbReference type="HOGENOM" id="CLU_1106695_0_0_0"/>
<dbReference type="InterPro" id="IPR001789">
    <property type="entry name" value="Sig_transdc_resp-reg_receiver"/>
</dbReference>
<keyword evidence="6" id="KW-1185">Reference proteome</keyword>
<dbReference type="PaxDb" id="584708-Apau_1280"/>
<feature type="modified residue" description="4-aspartylphosphate" evidence="2">
    <location>
        <position position="210"/>
    </location>
</feature>
<evidence type="ECO:0000256" key="2">
    <source>
        <dbReference type="PROSITE-ProRule" id="PRU00169"/>
    </source>
</evidence>
<evidence type="ECO:0000256" key="3">
    <source>
        <dbReference type="SAM" id="MobiDB-lite"/>
    </source>
</evidence>
<evidence type="ECO:0000313" key="6">
    <source>
        <dbReference type="Proteomes" id="UP000005096"/>
    </source>
</evidence>
<dbReference type="GO" id="GO:0000160">
    <property type="term" value="P:phosphorelay signal transduction system"/>
    <property type="evidence" value="ECO:0007669"/>
    <property type="project" value="InterPro"/>
</dbReference>
<dbReference type="InterPro" id="IPR050595">
    <property type="entry name" value="Bact_response_regulator"/>
</dbReference>